<dbReference type="InterPro" id="IPR017441">
    <property type="entry name" value="Protein_kinase_ATP_BS"/>
</dbReference>
<evidence type="ECO:0000256" key="4">
    <source>
        <dbReference type="ARBA" id="ARBA00022692"/>
    </source>
</evidence>
<keyword evidence="16" id="KW-0675">Receptor</keyword>
<dbReference type="PANTHER" id="PTHR34590:SF15">
    <property type="entry name" value="PROTEIN KINASE DOMAIN-CONTAINING PROTEIN"/>
    <property type="match status" value="1"/>
</dbReference>
<dbReference type="OMA" id="VNPDHVA"/>
<dbReference type="PANTHER" id="PTHR34590">
    <property type="entry name" value="OS03G0124300 PROTEIN-RELATED"/>
    <property type="match status" value="1"/>
</dbReference>
<keyword evidence="19" id="KW-1185">Reference proteome</keyword>
<dbReference type="GO" id="GO:0004714">
    <property type="term" value="F:transmembrane receptor protein tyrosine kinase activity"/>
    <property type="evidence" value="ECO:0007669"/>
    <property type="project" value="InterPro"/>
</dbReference>
<feature type="chain" id="PRO_5014569344" evidence="14">
    <location>
        <begin position="24"/>
        <end position="1186"/>
    </location>
</feature>
<gene>
    <name evidence="18" type="primary">LOC100790235</name>
    <name evidence="17" type="ORF">GLYMA_19G033100</name>
</gene>
<dbReference type="Pfam" id="PF12819">
    <property type="entry name" value="Malectin_like"/>
    <property type="match status" value="1"/>
</dbReference>
<feature type="transmembrane region" description="Helical" evidence="13">
    <location>
        <begin position="771"/>
        <end position="796"/>
    </location>
</feature>
<protein>
    <submittedName>
        <fullName evidence="16">Receptor-like kinase</fullName>
    </submittedName>
</protein>
<evidence type="ECO:0000256" key="11">
    <source>
        <dbReference type="ARBA" id="ARBA00023180"/>
    </source>
</evidence>
<dbReference type="SMR" id="C6ZRM1"/>
<keyword evidence="10 13" id="KW-0472">Membrane</keyword>
<dbReference type="KEGG" id="gmx:100790235"/>
<dbReference type="PaxDb" id="3847-GLYMA19G04140.1"/>
<dbReference type="EnsemblPlants" id="KRG93678">
    <property type="protein sequence ID" value="KRG93678"/>
    <property type="gene ID" value="GLYMA_19G033100"/>
</dbReference>
<dbReference type="InterPro" id="IPR001245">
    <property type="entry name" value="Ser-Thr/Tyr_kinase_cat_dom"/>
</dbReference>
<dbReference type="FunFam" id="2.60.120.430:FF:000003">
    <property type="entry name" value="FERONIA receptor-like kinase"/>
    <property type="match status" value="1"/>
</dbReference>
<evidence type="ECO:0000256" key="13">
    <source>
        <dbReference type="SAM" id="Phobius"/>
    </source>
</evidence>
<dbReference type="Proteomes" id="UP000008827">
    <property type="component" value="Chromosome 19"/>
</dbReference>
<dbReference type="GeneID" id="100790235"/>
<dbReference type="OrthoDB" id="1720310at2759"/>
<dbReference type="EMBL" id="FJ014710">
    <property type="protein sequence ID" value="ACM89465.1"/>
    <property type="molecule type" value="mRNA"/>
</dbReference>
<dbReference type="FunFam" id="3.30.200.20:FF:000645">
    <property type="entry name" value="Receptor-like protein kinase FERONIA"/>
    <property type="match status" value="1"/>
</dbReference>
<evidence type="ECO:0000313" key="18">
    <source>
        <dbReference type="EnsemblPlants" id="KRG93678"/>
    </source>
</evidence>
<keyword evidence="8 12" id="KW-0067">ATP-binding</keyword>
<evidence type="ECO:0000256" key="2">
    <source>
        <dbReference type="ARBA" id="ARBA00022527"/>
    </source>
</evidence>
<dbReference type="RefSeq" id="NP_001241448.1">
    <property type="nucleotide sequence ID" value="NM_001254519.1"/>
</dbReference>
<reference evidence="17" key="4">
    <citation type="submission" date="2018-07" db="EMBL/GenBank/DDBJ databases">
        <title>WGS assembly of Glycine max.</title>
        <authorList>
            <person name="Schmutz J."/>
            <person name="Cannon S."/>
            <person name="Schlueter J."/>
            <person name="Ma J."/>
            <person name="Mitros T."/>
            <person name="Nelson W."/>
            <person name="Hyten D."/>
            <person name="Song Q."/>
            <person name="Thelen J."/>
            <person name="Cheng J."/>
            <person name="Xu D."/>
            <person name="Hellsten U."/>
            <person name="May G."/>
            <person name="Yu Y."/>
            <person name="Sakurai T."/>
            <person name="Umezawa T."/>
            <person name="Bhattacharyya M."/>
            <person name="Sandhu D."/>
            <person name="Valliyodan B."/>
            <person name="Lindquist E."/>
            <person name="Peto M."/>
            <person name="Grant D."/>
            <person name="Shu S."/>
            <person name="Goodstein D."/>
            <person name="Barry K."/>
            <person name="Futrell-Griggs M."/>
            <person name="Abernathy B."/>
            <person name="Du J."/>
            <person name="Tian Z."/>
            <person name="Zhu L."/>
            <person name="Gill N."/>
            <person name="Joshi T."/>
            <person name="Libault M."/>
            <person name="Sethuraman A."/>
            <person name="Zhang X."/>
            <person name="Shinozaki K."/>
            <person name="Nguyen H."/>
            <person name="Wing R."/>
            <person name="Cregan P."/>
            <person name="Specht J."/>
            <person name="Grimwood J."/>
            <person name="Rokhsar D."/>
            <person name="Stacey G."/>
            <person name="Shoemaker R."/>
            <person name="Jackson S."/>
        </authorList>
    </citation>
    <scope>NUCLEOTIDE SEQUENCE</scope>
    <source>
        <tissue evidence="17">Callus</tissue>
    </source>
</reference>
<dbReference type="InterPro" id="IPR045272">
    <property type="entry name" value="ANXUR1/2-like"/>
</dbReference>
<dbReference type="GO" id="GO:0004672">
    <property type="term" value="F:protein kinase activity"/>
    <property type="evidence" value="ECO:0000318"/>
    <property type="project" value="GO_Central"/>
</dbReference>
<dbReference type="InterPro" id="IPR000719">
    <property type="entry name" value="Prot_kinase_dom"/>
</dbReference>
<evidence type="ECO:0000259" key="15">
    <source>
        <dbReference type="PROSITE" id="PS50011"/>
    </source>
</evidence>
<reference evidence="17 18" key="2">
    <citation type="journal article" date="2010" name="Nature">
        <title>Genome sequence of the palaeopolyploid soybean.</title>
        <authorList>
            <person name="Schmutz J."/>
            <person name="Cannon S.B."/>
            <person name="Schlueter J."/>
            <person name="Ma J."/>
            <person name="Mitros T."/>
            <person name="Nelson W."/>
            <person name="Hyten D.L."/>
            <person name="Song Q."/>
            <person name="Thelen J.J."/>
            <person name="Cheng J."/>
            <person name="Xu D."/>
            <person name="Hellsten U."/>
            <person name="May G.D."/>
            <person name="Yu Y."/>
            <person name="Sakurai T."/>
            <person name="Umezawa T."/>
            <person name="Bhattacharyya M.K."/>
            <person name="Sandhu D."/>
            <person name="Valliyodan B."/>
            <person name="Lindquist E."/>
            <person name="Peto M."/>
            <person name="Grant D."/>
            <person name="Shu S."/>
            <person name="Goodstein D."/>
            <person name="Barry K."/>
            <person name="Futrell-Griggs M."/>
            <person name="Abernathy B."/>
            <person name="Du J."/>
            <person name="Tian Z."/>
            <person name="Zhu L."/>
            <person name="Gill N."/>
            <person name="Joshi T."/>
            <person name="Libault M."/>
            <person name="Sethuraman A."/>
            <person name="Zhang X.-C."/>
            <person name="Shinozaki K."/>
            <person name="Nguyen H.T."/>
            <person name="Wing R.A."/>
            <person name="Cregan P."/>
            <person name="Specht J."/>
            <person name="Grimwood J."/>
            <person name="Rokhsar D."/>
            <person name="Stacey G."/>
            <person name="Shoemaker R.C."/>
            <person name="Jackson S.A."/>
        </authorList>
    </citation>
    <scope>NUCLEOTIDE SEQUENCE [LARGE SCALE GENOMIC DNA]</scope>
    <source>
        <strain evidence="18">cv. Williams 82</strain>
        <tissue evidence="17">Callus</tissue>
    </source>
</reference>
<dbReference type="GO" id="GO:0004674">
    <property type="term" value="F:protein serine/threonine kinase activity"/>
    <property type="evidence" value="ECO:0007669"/>
    <property type="project" value="UniProtKB-KW"/>
</dbReference>
<keyword evidence="4 13" id="KW-0812">Transmembrane</keyword>
<dbReference type="GO" id="GO:0005886">
    <property type="term" value="C:plasma membrane"/>
    <property type="evidence" value="ECO:0000318"/>
    <property type="project" value="GO_Central"/>
</dbReference>
<keyword evidence="5 14" id="KW-0732">Signal</keyword>
<evidence type="ECO:0000256" key="5">
    <source>
        <dbReference type="ARBA" id="ARBA00022729"/>
    </source>
</evidence>
<dbReference type="GO" id="GO:0010038">
    <property type="term" value="P:response to metal ion"/>
    <property type="evidence" value="ECO:0007669"/>
    <property type="project" value="UniProtKB-ARBA"/>
</dbReference>
<dbReference type="GO" id="GO:0005524">
    <property type="term" value="F:ATP binding"/>
    <property type="evidence" value="ECO:0007669"/>
    <property type="project" value="UniProtKB-UniRule"/>
</dbReference>
<keyword evidence="9 13" id="KW-1133">Transmembrane helix</keyword>
<evidence type="ECO:0000256" key="7">
    <source>
        <dbReference type="ARBA" id="ARBA00022777"/>
    </source>
</evidence>
<organism evidence="16">
    <name type="scientific">Glycine max</name>
    <name type="common">Soybean</name>
    <name type="synonym">Glycine hispida</name>
    <dbReference type="NCBI Taxonomy" id="3847"/>
    <lineage>
        <taxon>Eukaryota</taxon>
        <taxon>Viridiplantae</taxon>
        <taxon>Streptophyta</taxon>
        <taxon>Embryophyta</taxon>
        <taxon>Tracheophyta</taxon>
        <taxon>Spermatophyta</taxon>
        <taxon>Magnoliopsida</taxon>
        <taxon>eudicotyledons</taxon>
        <taxon>Gunneridae</taxon>
        <taxon>Pentapetalae</taxon>
        <taxon>rosids</taxon>
        <taxon>fabids</taxon>
        <taxon>Fabales</taxon>
        <taxon>Fabaceae</taxon>
        <taxon>Papilionoideae</taxon>
        <taxon>50 kb inversion clade</taxon>
        <taxon>NPAAA clade</taxon>
        <taxon>indigoferoid/millettioid clade</taxon>
        <taxon>Phaseoleae</taxon>
        <taxon>Glycine</taxon>
        <taxon>Glycine subgen. Soja</taxon>
    </lineage>
</organism>
<dbReference type="CDD" id="cd14066">
    <property type="entry name" value="STKc_IRAK"/>
    <property type="match status" value="1"/>
</dbReference>
<dbReference type="EMBL" id="CM000852">
    <property type="protein sequence ID" value="KRG93678.1"/>
    <property type="molecule type" value="Genomic_DNA"/>
</dbReference>
<dbReference type="SUPFAM" id="SSF56112">
    <property type="entry name" value="Protein kinase-like (PK-like)"/>
    <property type="match status" value="2"/>
</dbReference>
<evidence type="ECO:0000313" key="16">
    <source>
        <dbReference type="EMBL" id="ACM89465.1"/>
    </source>
</evidence>
<dbReference type="PROSITE" id="PS00107">
    <property type="entry name" value="PROTEIN_KINASE_ATP"/>
    <property type="match status" value="1"/>
</dbReference>
<dbReference type="PROSITE" id="PS00108">
    <property type="entry name" value="PROTEIN_KINASE_ST"/>
    <property type="match status" value="2"/>
</dbReference>
<evidence type="ECO:0000256" key="12">
    <source>
        <dbReference type="PROSITE-ProRule" id="PRU10141"/>
    </source>
</evidence>
<dbReference type="PROSITE" id="PS50011">
    <property type="entry name" value="PROTEIN_KINASE_DOM"/>
    <property type="match status" value="1"/>
</dbReference>
<dbReference type="FunFam" id="1.10.510.10:FF:000252">
    <property type="entry name" value="Receptor-like protein kinase FERONIA"/>
    <property type="match status" value="1"/>
</dbReference>
<dbReference type="FunFam" id="2.60.120.430:FF:000007">
    <property type="entry name" value="FERONIA receptor-like kinase"/>
    <property type="match status" value="1"/>
</dbReference>
<keyword evidence="11" id="KW-0325">Glycoprotein</keyword>
<dbReference type="InterPro" id="IPR024788">
    <property type="entry name" value="Malectin-like_Carb-bd_dom"/>
</dbReference>
<sequence>MTFLGITSLTLFLLSPIFTHLKAYNPVDCFTISCGTTTVSLPTDLYYMSAIDTVFTLVGHDMLFSIESIAALETVYRIQVRGHEISPQSDTGLFRKWAANTDGKMNITVNPDHVAPKELYRTAHNMGTNTTLNIISNLTWEFPVDAGFTYVLRFHFWELDPNLDIDGDRVFFIYIASHLVDDRADVMRWTQKQKRFLRNNTQKKVYKGYFEGGFTPVTIKHLKLDSQQGANDIMNKIEMLSQLCHLHLVFLIGYCNENYEMILDYDFMACDTNNAHLLWKQRLQICIGITCRLHYLHTGAKHTIIHHDLKTTNILLDDNVSPKTMRFLSINSVALFLFLLFSTHIQAYTPEDNFSISCGTTGTSFDGERTWTGDIHKKYLSGGQDDTVSTEATTQSPSVKQVPYTSVRLSRSQFNYSFPVTAGPKFVRLFFYPADYPSFPRTDASFTVQSNQFTLLKGFNTSLNADAGKTETIFGEYVVNVNDGGILLLSFTPSKPYSYAFINGIEVLSMPTDLYYTSATVDAVGFKFVGRNMQYTLRTSFALQTEYRIKAGGQEISAQNDTGLLRKWAGDEQDYLIKQNPENNDLPANTDGKMNITVNPDHVAPKELYRTARNMGTNTTLNIISNLTWEFPVDSGFTYMIRLHFCELDPNISDIKDRVFLIYIASQLAEDNADVMEWTQKQKGLPVHQNYAVLIPKNNNQKKVNLLLQMHPQTDDKTLYRDAFLNGLEIFKISEAKSNNLAGPNPDPVLTPHNNIPAPKGNSSSGSQMTIIGVIAGLVSGVVLISVVILFVVILWRKRTTAMKTKDRSTNKQNYSLPSDLCRRFSLIEIKAATQNFDEVFIIGVGGFGHVYKGYIDDSFTPVAIKRLKPGSQQGAREFLNEIDMLSQLRHLNLVSLIGYCNDNKEMILVYDFVRRGNLRDHLYNTDKPPLSWKQRLQICIGAALGLDYLHTGAKHMIIHRDVKTTNILLDDKWVVKVSDFGLSRIGPTGVDKSHVSTVVRGSFGYLDPEYYKRYRLTEKSDVYSFGVVLFEILCARPPLIHSAQIEQVSLANWVRCCNQSGTMSRIVDPTLKGKIAPECFKKFCETGMSCLLEDGRQRPSMNDVVWMLEFALQLQESAEQRENDGIVITEEVNEKREEISDDTFNINKSSSAVSVNVSTSSSSEEHSYAGIDILAWLRGMGKNKL</sequence>
<keyword evidence="2" id="KW-0723">Serine/threonine-protein kinase</keyword>
<evidence type="ECO:0000256" key="10">
    <source>
        <dbReference type="ARBA" id="ARBA00023136"/>
    </source>
</evidence>
<evidence type="ECO:0000256" key="14">
    <source>
        <dbReference type="SAM" id="SignalP"/>
    </source>
</evidence>
<dbReference type="Gene3D" id="2.60.120.430">
    <property type="entry name" value="Galactose-binding lectin"/>
    <property type="match status" value="3"/>
</dbReference>
<dbReference type="Gramene" id="KRG93678">
    <property type="protein sequence ID" value="KRG93678"/>
    <property type="gene ID" value="GLYMA_19G033100"/>
</dbReference>
<dbReference type="Pfam" id="PF07714">
    <property type="entry name" value="PK_Tyr_Ser-Thr"/>
    <property type="match status" value="2"/>
</dbReference>
<dbReference type="AlphaFoldDB" id="C6ZRM1"/>
<keyword evidence="3" id="KW-0808">Transferase</keyword>
<dbReference type="InterPro" id="IPR011009">
    <property type="entry name" value="Kinase-like_dom_sf"/>
</dbReference>
<evidence type="ECO:0000256" key="8">
    <source>
        <dbReference type="ARBA" id="ARBA00022840"/>
    </source>
</evidence>
<keyword evidence="7 16" id="KW-0418">Kinase</keyword>
<reference evidence="18" key="3">
    <citation type="submission" date="2018-02" db="UniProtKB">
        <authorList>
            <consortium name="EnsemblPlants"/>
        </authorList>
    </citation>
    <scope>IDENTIFICATION</scope>
    <source>
        <strain evidence="18">Williams 82</strain>
    </source>
</reference>
<feature type="domain" description="Protein kinase" evidence="15">
    <location>
        <begin position="837"/>
        <end position="1112"/>
    </location>
</feature>
<keyword evidence="6 12" id="KW-0547">Nucleotide-binding</keyword>
<dbReference type="SMART" id="SM00220">
    <property type="entry name" value="S_TKc"/>
    <property type="match status" value="1"/>
</dbReference>
<comment type="subcellular location">
    <subcellularLocation>
        <location evidence="1">Membrane</location>
        <topology evidence="1">Single-pass type I membrane protein</topology>
    </subcellularLocation>
</comment>
<reference evidence="16" key="1">
    <citation type="submission" date="2008-08" db="EMBL/GenBank/DDBJ databases">
        <authorList>
            <person name="Li W."/>
            <person name="Han Y."/>
            <person name="Chang W."/>
            <person name="Bao S."/>
            <person name="Zhao X."/>
        </authorList>
    </citation>
    <scope>NUCLEOTIDE SEQUENCE</scope>
</reference>
<name>C6ZRM1_SOYBN</name>
<proteinExistence type="evidence at transcript level"/>
<evidence type="ECO:0000256" key="1">
    <source>
        <dbReference type="ARBA" id="ARBA00004479"/>
    </source>
</evidence>
<dbReference type="Gene3D" id="1.10.510.10">
    <property type="entry name" value="Transferase(Phosphotransferase) domain 1"/>
    <property type="match status" value="2"/>
</dbReference>
<dbReference type="InterPro" id="IPR008271">
    <property type="entry name" value="Ser/Thr_kinase_AS"/>
</dbReference>
<feature type="binding site" evidence="12">
    <location>
        <position position="866"/>
    </location>
    <ligand>
        <name>ATP</name>
        <dbReference type="ChEBI" id="CHEBI:30616"/>
    </ligand>
</feature>
<evidence type="ECO:0000256" key="9">
    <source>
        <dbReference type="ARBA" id="ARBA00022989"/>
    </source>
</evidence>
<evidence type="ECO:0000256" key="6">
    <source>
        <dbReference type="ARBA" id="ARBA00022741"/>
    </source>
</evidence>
<evidence type="ECO:0000313" key="17">
    <source>
        <dbReference type="EMBL" id="KRG93678.1"/>
    </source>
</evidence>
<evidence type="ECO:0000256" key="3">
    <source>
        <dbReference type="ARBA" id="ARBA00022679"/>
    </source>
</evidence>
<evidence type="ECO:0000313" key="19">
    <source>
        <dbReference type="Proteomes" id="UP000008827"/>
    </source>
</evidence>
<dbReference type="Gene3D" id="3.30.200.20">
    <property type="entry name" value="Phosphorylase Kinase, domain 1"/>
    <property type="match status" value="1"/>
</dbReference>
<feature type="signal peptide" evidence="14">
    <location>
        <begin position="1"/>
        <end position="23"/>
    </location>
</feature>
<dbReference type="STRING" id="3847.C6ZRM1"/>
<accession>C6ZRM1</accession>